<dbReference type="GO" id="GO:0010468">
    <property type="term" value="P:regulation of gene expression"/>
    <property type="evidence" value="ECO:0007669"/>
    <property type="project" value="TreeGrafter"/>
</dbReference>
<sequence length="623" mass="69001">MAGTSFSGADALQKDHLFLHEAPDEHVLKDSKSWGRIVKVESEGVQQDFLEHDYLEADTLLPDEEIGVSTTSSLSSWGMISSCEALSTDVDVQTSSLRLESLEQPHPLVERAASKAGVSTLENTDHIDHEDAVVAQDEAVAPDAATRRKEEYVSGKPASEPLVPNPSMSGAVEATGRFTRDALIGSGAFSKVYRGRDLLTGQNVALKTTPLDHQGIPPDVCRELAALKRIMNHPNVVRLIGFLVTSTDIDLVLDLMQSDLYSHMNKHGAFVGLDLQDGFRQILLGVSFCHNVGIIHRDLKPQNILVRRASGSGFSSGILELKIGDFGLSRLLEPQGVLRGPSKPFTREVCTLWYRAPELMLAGQAQCFYTFTVDIWSLGCIFAQMSTGVPPFHGDSEVGQLVEIFKMLGNPVDSWPGVTEFEFFKSTFPRFKNTNFQSVLDKVPSLSRYHFSRYRMKKMLGDMLCYHPQRRWSARKLLSHSFFAPEVGTFAPELCALNTLFVRRALRQPSSGLSLTAGRMLHCLDRGTHIHDECELPYCDAWRLVLQREMQKRQAHGQTAECFVFDKLGLRLDSCVNAVADRFPLRVHFLATGRAPNSELDGRATASKLIAAFLGLEGPSNNP</sequence>
<feature type="region of interest" description="Disordered" evidence="15">
    <location>
        <begin position="143"/>
        <end position="168"/>
    </location>
</feature>
<dbReference type="InterPro" id="IPR050108">
    <property type="entry name" value="CDK"/>
</dbReference>
<dbReference type="Gene3D" id="1.10.510.10">
    <property type="entry name" value="Transferase(Phosphotransferase) domain 1"/>
    <property type="match status" value="1"/>
</dbReference>
<keyword evidence="3" id="KW-0723">Serine/threonine-protein kinase</keyword>
<evidence type="ECO:0000256" key="6">
    <source>
        <dbReference type="ARBA" id="ARBA00022777"/>
    </source>
</evidence>
<dbReference type="Proteomes" id="UP000654075">
    <property type="component" value="Unassembled WGS sequence"/>
</dbReference>
<dbReference type="GO" id="GO:0004693">
    <property type="term" value="F:cyclin-dependent protein serine/threonine kinase activity"/>
    <property type="evidence" value="ECO:0007669"/>
    <property type="project" value="UniProtKB-EC"/>
</dbReference>
<dbReference type="PANTHER" id="PTHR24056">
    <property type="entry name" value="CELL DIVISION PROTEIN KINASE"/>
    <property type="match status" value="1"/>
</dbReference>
<dbReference type="GO" id="GO:0000307">
    <property type="term" value="C:cyclin-dependent protein kinase holoenzyme complex"/>
    <property type="evidence" value="ECO:0007669"/>
    <property type="project" value="TreeGrafter"/>
</dbReference>
<evidence type="ECO:0000256" key="5">
    <source>
        <dbReference type="ARBA" id="ARBA00022741"/>
    </source>
</evidence>
<protein>
    <recommendedName>
        <fullName evidence="9">Cyclin-dependent kinase 2 homolog</fullName>
        <ecNumber evidence="2">2.7.11.22</ecNumber>
    </recommendedName>
    <alternativeName>
        <fullName evidence="10">Cell division control protein 2 homolog</fullName>
    </alternativeName>
    <alternativeName>
        <fullName evidence="11">cdc2-related kinase 2</fullName>
    </alternativeName>
</protein>
<dbReference type="GO" id="GO:0007165">
    <property type="term" value="P:signal transduction"/>
    <property type="evidence" value="ECO:0007669"/>
    <property type="project" value="TreeGrafter"/>
</dbReference>
<dbReference type="GO" id="GO:0005737">
    <property type="term" value="C:cytoplasm"/>
    <property type="evidence" value="ECO:0007669"/>
    <property type="project" value="TreeGrafter"/>
</dbReference>
<feature type="domain" description="Protein kinase" evidence="16">
    <location>
        <begin position="178"/>
        <end position="483"/>
    </location>
</feature>
<evidence type="ECO:0000256" key="15">
    <source>
        <dbReference type="SAM" id="MobiDB-lite"/>
    </source>
</evidence>
<dbReference type="EMBL" id="CAJNNV010025661">
    <property type="protein sequence ID" value="CAE8615576.1"/>
    <property type="molecule type" value="Genomic_DNA"/>
</dbReference>
<evidence type="ECO:0000313" key="17">
    <source>
        <dbReference type="EMBL" id="CAE8615576.1"/>
    </source>
</evidence>
<reference evidence="17" key="1">
    <citation type="submission" date="2021-02" db="EMBL/GenBank/DDBJ databases">
        <authorList>
            <person name="Dougan E. K."/>
            <person name="Rhodes N."/>
            <person name="Thang M."/>
            <person name="Chan C."/>
        </authorList>
    </citation>
    <scope>NUCLEOTIDE SEQUENCE</scope>
</reference>
<accession>A0A813FSW1</accession>
<dbReference type="Gene3D" id="3.30.200.20">
    <property type="entry name" value="Phosphorylase Kinase, domain 1"/>
    <property type="match status" value="1"/>
</dbReference>
<dbReference type="InterPro" id="IPR000719">
    <property type="entry name" value="Prot_kinase_dom"/>
</dbReference>
<keyword evidence="18" id="KW-1185">Reference proteome</keyword>
<comment type="subunit">
    <text evidence="8">May form a complex composed of at least the catalytic subunit CRK2 and a cyclin.</text>
</comment>
<keyword evidence="5 14" id="KW-0547">Nucleotide-binding</keyword>
<dbReference type="GO" id="GO:0010389">
    <property type="term" value="P:regulation of G2/M transition of mitotic cell cycle"/>
    <property type="evidence" value="ECO:0007669"/>
    <property type="project" value="TreeGrafter"/>
</dbReference>
<gene>
    <name evidence="17" type="ORF">PGLA1383_LOCUS33290</name>
</gene>
<evidence type="ECO:0000313" key="18">
    <source>
        <dbReference type="Proteomes" id="UP000654075"/>
    </source>
</evidence>
<evidence type="ECO:0000256" key="14">
    <source>
        <dbReference type="PROSITE-ProRule" id="PRU10141"/>
    </source>
</evidence>
<evidence type="ECO:0000256" key="9">
    <source>
        <dbReference type="ARBA" id="ARBA00039612"/>
    </source>
</evidence>
<dbReference type="GO" id="GO:0005524">
    <property type="term" value="F:ATP binding"/>
    <property type="evidence" value="ECO:0007669"/>
    <property type="project" value="UniProtKB-UniRule"/>
</dbReference>
<evidence type="ECO:0000256" key="7">
    <source>
        <dbReference type="ARBA" id="ARBA00022840"/>
    </source>
</evidence>
<dbReference type="PROSITE" id="PS00107">
    <property type="entry name" value="PROTEIN_KINASE_ATP"/>
    <property type="match status" value="1"/>
</dbReference>
<evidence type="ECO:0000256" key="8">
    <source>
        <dbReference type="ARBA" id="ARBA00038543"/>
    </source>
</evidence>
<name>A0A813FSW1_POLGL</name>
<evidence type="ECO:0000256" key="13">
    <source>
        <dbReference type="ARBA" id="ARBA00048367"/>
    </source>
</evidence>
<evidence type="ECO:0000256" key="4">
    <source>
        <dbReference type="ARBA" id="ARBA00022679"/>
    </source>
</evidence>
<dbReference type="PANTHER" id="PTHR24056:SF254">
    <property type="entry name" value="CYCLIN-DEPENDENT KINASE 2"/>
    <property type="match status" value="1"/>
</dbReference>
<comment type="caution">
    <text evidence="17">The sequence shown here is derived from an EMBL/GenBank/DDBJ whole genome shotgun (WGS) entry which is preliminary data.</text>
</comment>
<keyword evidence="7 14" id="KW-0067">ATP-binding</keyword>
<proteinExistence type="inferred from homology"/>
<organism evidence="17 18">
    <name type="scientific">Polarella glacialis</name>
    <name type="common">Dinoflagellate</name>
    <dbReference type="NCBI Taxonomy" id="89957"/>
    <lineage>
        <taxon>Eukaryota</taxon>
        <taxon>Sar</taxon>
        <taxon>Alveolata</taxon>
        <taxon>Dinophyceae</taxon>
        <taxon>Suessiales</taxon>
        <taxon>Suessiaceae</taxon>
        <taxon>Polarella</taxon>
    </lineage>
</organism>
<evidence type="ECO:0000259" key="16">
    <source>
        <dbReference type="PROSITE" id="PS50011"/>
    </source>
</evidence>
<dbReference type="InterPro" id="IPR017441">
    <property type="entry name" value="Protein_kinase_ATP_BS"/>
</dbReference>
<evidence type="ECO:0000256" key="10">
    <source>
        <dbReference type="ARBA" id="ARBA00041902"/>
    </source>
</evidence>
<dbReference type="SMART" id="SM00220">
    <property type="entry name" value="S_TKc"/>
    <property type="match status" value="1"/>
</dbReference>
<comment type="similarity">
    <text evidence="1">Belongs to the protein kinase superfamily. CMGC Ser/Thr protein kinase family. CDC2/CDKX subfamily.</text>
</comment>
<keyword evidence="4" id="KW-0808">Transferase</keyword>
<dbReference type="GO" id="GO:0030332">
    <property type="term" value="F:cyclin binding"/>
    <property type="evidence" value="ECO:0007669"/>
    <property type="project" value="TreeGrafter"/>
</dbReference>
<dbReference type="AlphaFoldDB" id="A0A813FSW1"/>
<dbReference type="GO" id="GO:0000082">
    <property type="term" value="P:G1/S transition of mitotic cell cycle"/>
    <property type="evidence" value="ECO:0007669"/>
    <property type="project" value="TreeGrafter"/>
</dbReference>
<comment type="catalytic activity">
    <reaction evidence="13">
        <text>L-seryl-[protein] + ATP = O-phospho-L-seryl-[protein] + ADP + H(+)</text>
        <dbReference type="Rhea" id="RHEA:17989"/>
        <dbReference type="Rhea" id="RHEA-COMP:9863"/>
        <dbReference type="Rhea" id="RHEA-COMP:11604"/>
        <dbReference type="ChEBI" id="CHEBI:15378"/>
        <dbReference type="ChEBI" id="CHEBI:29999"/>
        <dbReference type="ChEBI" id="CHEBI:30616"/>
        <dbReference type="ChEBI" id="CHEBI:83421"/>
        <dbReference type="ChEBI" id="CHEBI:456216"/>
        <dbReference type="EC" id="2.7.11.22"/>
    </reaction>
</comment>
<dbReference type="InterPro" id="IPR011009">
    <property type="entry name" value="Kinase-like_dom_sf"/>
</dbReference>
<evidence type="ECO:0000256" key="12">
    <source>
        <dbReference type="ARBA" id="ARBA00047811"/>
    </source>
</evidence>
<dbReference type="Pfam" id="PF00069">
    <property type="entry name" value="Pkinase"/>
    <property type="match status" value="1"/>
</dbReference>
<dbReference type="EC" id="2.7.11.22" evidence="2"/>
<keyword evidence="6" id="KW-0418">Kinase</keyword>
<comment type="catalytic activity">
    <reaction evidence="12">
        <text>L-threonyl-[protein] + ATP = O-phospho-L-threonyl-[protein] + ADP + H(+)</text>
        <dbReference type="Rhea" id="RHEA:46608"/>
        <dbReference type="Rhea" id="RHEA-COMP:11060"/>
        <dbReference type="Rhea" id="RHEA-COMP:11605"/>
        <dbReference type="ChEBI" id="CHEBI:15378"/>
        <dbReference type="ChEBI" id="CHEBI:30013"/>
        <dbReference type="ChEBI" id="CHEBI:30616"/>
        <dbReference type="ChEBI" id="CHEBI:61977"/>
        <dbReference type="ChEBI" id="CHEBI:456216"/>
        <dbReference type="EC" id="2.7.11.22"/>
    </reaction>
</comment>
<evidence type="ECO:0000256" key="2">
    <source>
        <dbReference type="ARBA" id="ARBA00012425"/>
    </source>
</evidence>
<dbReference type="SUPFAM" id="SSF56112">
    <property type="entry name" value="Protein kinase-like (PK-like)"/>
    <property type="match status" value="1"/>
</dbReference>
<evidence type="ECO:0000256" key="1">
    <source>
        <dbReference type="ARBA" id="ARBA00006485"/>
    </source>
</evidence>
<dbReference type="PROSITE" id="PS50011">
    <property type="entry name" value="PROTEIN_KINASE_DOM"/>
    <property type="match status" value="1"/>
</dbReference>
<dbReference type="GO" id="GO:0005634">
    <property type="term" value="C:nucleus"/>
    <property type="evidence" value="ECO:0007669"/>
    <property type="project" value="TreeGrafter"/>
</dbReference>
<evidence type="ECO:0000256" key="3">
    <source>
        <dbReference type="ARBA" id="ARBA00022527"/>
    </source>
</evidence>
<evidence type="ECO:0000256" key="11">
    <source>
        <dbReference type="ARBA" id="ARBA00042858"/>
    </source>
</evidence>
<dbReference type="PROSITE" id="PS00108">
    <property type="entry name" value="PROTEIN_KINASE_ST"/>
    <property type="match status" value="1"/>
</dbReference>
<feature type="binding site" evidence="14">
    <location>
        <position position="207"/>
    </location>
    <ligand>
        <name>ATP</name>
        <dbReference type="ChEBI" id="CHEBI:30616"/>
    </ligand>
</feature>
<dbReference type="InterPro" id="IPR008271">
    <property type="entry name" value="Ser/Thr_kinase_AS"/>
</dbReference>